<dbReference type="Proteomes" id="UP000183658">
    <property type="component" value="Unassembled WGS sequence"/>
</dbReference>
<dbReference type="RefSeq" id="WP_074724074.1">
    <property type="nucleotide sequence ID" value="NZ_CBCRVS010000013.1"/>
</dbReference>
<evidence type="ECO:0000313" key="1">
    <source>
        <dbReference type="EMBL" id="SER41179.1"/>
    </source>
</evidence>
<organism evidence="1 2">
    <name type="scientific">Flavobacterium frigoris</name>
    <dbReference type="NCBI Taxonomy" id="229204"/>
    <lineage>
        <taxon>Bacteria</taxon>
        <taxon>Pseudomonadati</taxon>
        <taxon>Bacteroidota</taxon>
        <taxon>Flavobacteriia</taxon>
        <taxon>Flavobacteriales</taxon>
        <taxon>Flavobacteriaceae</taxon>
        <taxon>Flavobacterium</taxon>
    </lineage>
</organism>
<protein>
    <submittedName>
        <fullName evidence="1">Uncharacterized protein</fullName>
    </submittedName>
</protein>
<reference evidence="2" key="1">
    <citation type="submission" date="2016-10" db="EMBL/GenBank/DDBJ databases">
        <authorList>
            <person name="Varghese N."/>
            <person name="Submissions S."/>
        </authorList>
    </citation>
    <scope>NUCLEOTIDE SEQUENCE [LARGE SCALE GENOMIC DNA]</scope>
    <source>
        <strain evidence="2">DSM 15719</strain>
    </source>
</reference>
<dbReference type="OrthoDB" id="774413at2"/>
<gene>
    <name evidence="1" type="ORF">SAMN05444355_1123</name>
</gene>
<evidence type="ECO:0000313" key="2">
    <source>
        <dbReference type="Proteomes" id="UP000183658"/>
    </source>
</evidence>
<dbReference type="AlphaFoldDB" id="A0A1H9P027"/>
<accession>A0A1H9P027</accession>
<keyword evidence="2" id="KW-1185">Reference proteome</keyword>
<proteinExistence type="predicted"/>
<sequence>MKKVKFTNWWDSRKVEQPIESVLAKMDGFNKTRYGKKKVIDENLLNEAAKHAHENGLVYYSIVFENEKPYCFLEVNKGFYRVCFLDELLRKYMSYDFTDNFKEVKADKLFLSSITFWEFEGSTDKMVKITDHIFKPDGSFHMIERDLIANEQIDSEAKNKIDVSSNWENYPEFGKYDSLIRKEREITKV</sequence>
<name>A0A1H9P027_FLAFI</name>
<dbReference type="EMBL" id="FOFZ01000012">
    <property type="protein sequence ID" value="SER41179.1"/>
    <property type="molecule type" value="Genomic_DNA"/>
</dbReference>